<dbReference type="InterPro" id="IPR023198">
    <property type="entry name" value="PGP-like_dom2"/>
</dbReference>
<dbReference type="SFLD" id="SFLDS00003">
    <property type="entry name" value="Haloacid_Dehalogenase"/>
    <property type="match status" value="1"/>
</dbReference>
<gene>
    <name evidence="2" type="ORF">H7C18_05335</name>
</gene>
<organism evidence="2 3">
    <name type="scientific">Cohnella zeiphila</name>
    <dbReference type="NCBI Taxonomy" id="2761120"/>
    <lineage>
        <taxon>Bacteria</taxon>
        <taxon>Bacillati</taxon>
        <taxon>Bacillota</taxon>
        <taxon>Bacilli</taxon>
        <taxon>Bacillales</taxon>
        <taxon>Paenibacillaceae</taxon>
        <taxon>Cohnella</taxon>
    </lineage>
</organism>
<keyword evidence="1 2" id="KW-0378">Hydrolase</keyword>
<accession>A0A7X0SI56</accession>
<dbReference type="InterPro" id="IPR041492">
    <property type="entry name" value="HAD_2"/>
</dbReference>
<dbReference type="Proteomes" id="UP000564644">
    <property type="component" value="Unassembled WGS sequence"/>
</dbReference>
<dbReference type="InterPro" id="IPR036412">
    <property type="entry name" value="HAD-like_sf"/>
</dbReference>
<dbReference type="SUPFAM" id="SSF56784">
    <property type="entry name" value="HAD-like"/>
    <property type="match status" value="1"/>
</dbReference>
<dbReference type="SFLD" id="SFLDG01129">
    <property type="entry name" value="C1.5:_HAD__Beta-PGM__Phosphata"/>
    <property type="match status" value="1"/>
</dbReference>
<dbReference type="Gene3D" id="1.10.150.240">
    <property type="entry name" value="Putative phosphatase, domain 2"/>
    <property type="match status" value="1"/>
</dbReference>
<evidence type="ECO:0000313" key="3">
    <source>
        <dbReference type="Proteomes" id="UP000564644"/>
    </source>
</evidence>
<dbReference type="RefSeq" id="WP_185127988.1">
    <property type="nucleotide sequence ID" value="NZ_JACJVO010000007.1"/>
</dbReference>
<proteinExistence type="predicted"/>
<comment type="caution">
    <text evidence="2">The sequence shown here is derived from an EMBL/GenBank/DDBJ whole genome shotgun (WGS) entry which is preliminary data.</text>
</comment>
<dbReference type="AlphaFoldDB" id="A0A7X0SI56"/>
<dbReference type="InterPro" id="IPR051540">
    <property type="entry name" value="S-2-haloacid_dehalogenase"/>
</dbReference>
<protein>
    <submittedName>
        <fullName evidence="2">HAD family hydrolase</fullName>
    </submittedName>
</protein>
<keyword evidence="3" id="KW-1185">Reference proteome</keyword>
<reference evidence="2 3" key="1">
    <citation type="submission" date="2020-08" db="EMBL/GenBank/DDBJ databases">
        <title>Cohnella phylogeny.</title>
        <authorList>
            <person name="Dunlap C."/>
        </authorList>
    </citation>
    <scope>NUCLEOTIDE SEQUENCE [LARGE SCALE GENOMIC DNA]</scope>
    <source>
        <strain evidence="2 3">CBP 2801</strain>
    </source>
</reference>
<dbReference type="GO" id="GO:0016787">
    <property type="term" value="F:hydrolase activity"/>
    <property type="evidence" value="ECO:0007669"/>
    <property type="project" value="UniProtKB-KW"/>
</dbReference>
<dbReference type="InterPro" id="IPR023214">
    <property type="entry name" value="HAD_sf"/>
</dbReference>
<name>A0A7X0SI56_9BACL</name>
<dbReference type="Gene3D" id="3.40.50.1000">
    <property type="entry name" value="HAD superfamily/HAD-like"/>
    <property type="match status" value="1"/>
</dbReference>
<evidence type="ECO:0000256" key="1">
    <source>
        <dbReference type="ARBA" id="ARBA00022801"/>
    </source>
</evidence>
<dbReference type="PANTHER" id="PTHR43316">
    <property type="entry name" value="HYDROLASE, HALOACID DELAHOGENASE-RELATED"/>
    <property type="match status" value="1"/>
</dbReference>
<dbReference type="EMBL" id="JACJVO010000007">
    <property type="protein sequence ID" value="MBB6730316.1"/>
    <property type="molecule type" value="Genomic_DNA"/>
</dbReference>
<dbReference type="Pfam" id="PF13419">
    <property type="entry name" value="HAD_2"/>
    <property type="match status" value="1"/>
</dbReference>
<dbReference type="PANTHER" id="PTHR43316:SF8">
    <property type="entry name" value="HAD FAMILY HYDROLASE"/>
    <property type="match status" value="1"/>
</dbReference>
<evidence type="ECO:0000313" key="2">
    <source>
        <dbReference type="EMBL" id="MBB6730316.1"/>
    </source>
</evidence>
<sequence>MKQNILFDLDDTLIYCNKYFNLVQDQFVDLMTDWFAPFGIGRGAIMDKHSELDIAGVQSFGFKSDHFPQSFVDTYDYFSRLTGRAASQDERLRLWRLGNSVYDHEVEPYPFMEETLLTLAAEGHRLHLYTGGDAIIQRRKIERMNLERFFEDRIYVRMHKNTDAMKDILKQGRFDEDRTWMIGNSLRTDVLPALECGIRAIYLKRDQEWAYNLLNIETPSSSAMLTLTELNEVPPAIQQHIALLKPPGL</sequence>